<dbReference type="Gene3D" id="2.60.120.10">
    <property type="entry name" value="Jelly Rolls"/>
    <property type="match status" value="1"/>
</dbReference>
<evidence type="ECO:0000313" key="3">
    <source>
        <dbReference type="Proteomes" id="UP000575469"/>
    </source>
</evidence>
<dbReference type="Pfam" id="PF07883">
    <property type="entry name" value="Cupin_2"/>
    <property type="match status" value="1"/>
</dbReference>
<protein>
    <submittedName>
        <fullName evidence="2">Cupin domain-containing protein</fullName>
    </submittedName>
</protein>
<feature type="domain" description="Cupin type-2" evidence="1">
    <location>
        <begin position="50"/>
        <end position="119"/>
    </location>
</feature>
<dbReference type="PANTHER" id="PTHR38599">
    <property type="entry name" value="CUPIN DOMAIN PROTEIN (AFU_ORTHOLOGUE AFUA_3G13620)"/>
    <property type="match status" value="1"/>
</dbReference>
<dbReference type="AlphaFoldDB" id="A0A848P7H5"/>
<evidence type="ECO:0000313" key="2">
    <source>
        <dbReference type="EMBL" id="NMV41529.1"/>
    </source>
</evidence>
<dbReference type="InterPro" id="IPR013096">
    <property type="entry name" value="Cupin_2"/>
</dbReference>
<accession>A0A848P7H5</accession>
<name>A0A848P7H5_9RALS</name>
<gene>
    <name evidence="2" type="ORF">HGR00_26775</name>
</gene>
<dbReference type="CDD" id="cd02234">
    <property type="entry name" value="cupin_BLR7677-like"/>
    <property type="match status" value="1"/>
</dbReference>
<dbReference type="PANTHER" id="PTHR38599:SF1">
    <property type="entry name" value="CUPIN DOMAIN PROTEIN (AFU_ORTHOLOGUE AFUA_3G13620)"/>
    <property type="match status" value="1"/>
</dbReference>
<evidence type="ECO:0000259" key="1">
    <source>
        <dbReference type="Pfam" id="PF07883"/>
    </source>
</evidence>
<reference evidence="2 3" key="1">
    <citation type="submission" date="2020-04" db="EMBL/GenBank/DDBJ databases">
        <title>Ralstonia insidiosa genome sequencing and assembly.</title>
        <authorList>
            <person name="Martins R.C.R."/>
            <person name="Perdigao-Neto L.V."/>
            <person name="Levin A.S.S."/>
            <person name="Costa S.F."/>
        </authorList>
    </citation>
    <scope>NUCLEOTIDE SEQUENCE [LARGE SCALE GENOMIC DNA]</scope>
    <source>
        <strain evidence="2 3">5047</strain>
    </source>
</reference>
<comment type="caution">
    <text evidence="2">The sequence shown here is derived from an EMBL/GenBank/DDBJ whole genome shotgun (WGS) entry which is preliminary data.</text>
</comment>
<dbReference type="SUPFAM" id="SSF51182">
    <property type="entry name" value="RmlC-like cupins"/>
    <property type="match status" value="1"/>
</dbReference>
<proteinExistence type="predicted"/>
<dbReference type="InterPro" id="IPR014710">
    <property type="entry name" value="RmlC-like_jellyroll"/>
</dbReference>
<dbReference type="Proteomes" id="UP000575469">
    <property type="component" value="Unassembled WGS sequence"/>
</dbReference>
<dbReference type="InterPro" id="IPR011051">
    <property type="entry name" value="RmlC_Cupin_sf"/>
</dbReference>
<dbReference type="EMBL" id="JABBZM010000034">
    <property type="protein sequence ID" value="NMV41529.1"/>
    <property type="molecule type" value="Genomic_DNA"/>
</dbReference>
<sequence length="137" mass="13968">MGLVTGLVFATTGVAQAHGNSDQAATGSAVKPVMQERVPELPNSRVLLATVHYAPGGTSAAHMHPGSVFAYVLEGAVVSQLGGGKEQVFTQGQAWYEPAGTHHLVSHNASADKPATLLVFGIVADGQQLTAPIGASQ</sequence>
<organism evidence="2 3">
    <name type="scientific">Ralstonia insidiosa</name>
    <dbReference type="NCBI Taxonomy" id="190721"/>
    <lineage>
        <taxon>Bacteria</taxon>
        <taxon>Pseudomonadati</taxon>
        <taxon>Pseudomonadota</taxon>
        <taxon>Betaproteobacteria</taxon>
        <taxon>Burkholderiales</taxon>
        <taxon>Burkholderiaceae</taxon>
        <taxon>Ralstonia</taxon>
    </lineage>
</organism>